<protein>
    <submittedName>
        <fullName evidence="1">Uncharacterized protein</fullName>
    </submittedName>
</protein>
<organism evidence="1 2">
    <name type="scientific">Paramecium primaurelia</name>
    <dbReference type="NCBI Taxonomy" id="5886"/>
    <lineage>
        <taxon>Eukaryota</taxon>
        <taxon>Sar</taxon>
        <taxon>Alveolata</taxon>
        <taxon>Ciliophora</taxon>
        <taxon>Intramacronucleata</taxon>
        <taxon>Oligohymenophorea</taxon>
        <taxon>Peniculida</taxon>
        <taxon>Parameciidae</taxon>
        <taxon>Paramecium</taxon>
    </lineage>
</organism>
<name>A0A8S1MCK6_PARPR</name>
<dbReference type="EMBL" id="CAJJDM010000060">
    <property type="protein sequence ID" value="CAD8077947.1"/>
    <property type="molecule type" value="Genomic_DNA"/>
</dbReference>
<keyword evidence="2" id="KW-1185">Reference proteome</keyword>
<dbReference type="AlphaFoldDB" id="A0A8S1MCK6"/>
<reference evidence="1" key="1">
    <citation type="submission" date="2021-01" db="EMBL/GenBank/DDBJ databases">
        <authorList>
            <consortium name="Genoscope - CEA"/>
            <person name="William W."/>
        </authorList>
    </citation>
    <scope>NUCLEOTIDE SEQUENCE</scope>
</reference>
<gene>
    <name evidence="1" type="ORF">PPRIM_AZ9-3.1.T0590088</name>
</gene>
<proteinExistence type="predicted"/>
<sequence>MLKYLLINNTTCQFYFNNILIQIIYYLIIIQQQYPLQVSLFHPCSSIHSLITQYSQAHFYKVIIHFSQPSKQFLASPNNPKEPLLQIFPIIKFHKQIDLHLCHKPLIFPLIYLLVQQITLEPCMLEFHQIINNLNLILTKINQIKILHISLLNQNHTISLSILIIKYCVI</sequence>
<comment type="caution">
    <text evidence="1">The sequence shown here is derived from an EMBL/GenBank/DDBJ whole genome shotgun (WGS) entry which is preliminary data.</text>
</comment>
<accession>A0A8S1MCK6</accession>
<evidence type="ECO:0000313" key="2">
    <source>
        <dbReference type="Proteomes" id="UP000688137"/>
    </source>
</evidence>
<dbReference type="Proteomes" id="UP000688137">
    <property type="component" value="Unassembled WGS sequence"/>
</dbReference>
<evidence type="ECO:0000313" key="1">
    <source>
        <dbReference type="EMBL" id="CAD8077947.1"/>
    </source>
</evidence>